<keyword evidence="2" id="KW-0689">Ribosomal protein</keyword>
<dbReference type="PANTHER" id="PTHR19836:SF19">
    <property type="entry name" value="SMALL RIBOSOMAL SUBUNIT PROTEIN US14M"/>
    <property type="match status" value="1"/>
</dbReference>
<dbReference type="GO" id="GO:0003735">
    <property type="term" value="F:structural constituent of ribosome"/>
    <property type="evidence" value="ECO:0007669"/>
    <property type="project" value="InterPro"/>
</dbReference>
<dbReference type="AlphaFoldDB" id="A0A9N9GTP8"/>
<reference evidence="4" key="1">
    <citation type="submission" date="2021-06" db="EMBL/GenBank/DDBJ databases">
        <authorList>
            <person name="Kallberg Y."/>
            <person name="Tangrot J."/>
            <person name="Rosling A."/>
        </authorList>
    </citation>
    <scope>NUCLEOTIDE SEQUENCE</scope>
    <source>
        <strain evidence="4">FL130A</strain>
    </source>
</reference>
<evidence type="ECO:0000256" key="1">
    <source>
        <dbReference type="ARBA" id="ARBA00009083"/>
    </source>
</evidence>
<keyword evidence="3" id="KW-0687">Ribonucleoprotein</keyword>
<evidence type="ECO:0000313" key="5">
    <source>
        <dbReference type="Proteomes" id="UP000789508"/>
    </source>
</evidence>
<dbReference type="SUPFAM" id="SSF57716">
    <property type="entry name" value="Glucocorticoid receptor-like (DNA-binding domain)"/>
    <property type="match status" value="1"/>
</dbReference>
<protein>
    <submittedName>
        <fullName evidence="4">9187_t:CDS:1</fullName>
    </submittedName>
</protein>
<dbReference type="EMBL" id="CAJVPS010006378">
    <property type="protein sequence ID" value="CAG8624727.1"/>
    <property type="molecule type" value="Genomic_DNA"/>
</dbReference>
<gene>
    <name evidence="4" type="ORF">ALEPTO_LOCUS9118</name>
</gene>
<keyword evidence="5" id="KW-1185">Reference proteome</keyword>
<dbReference type="GO" id="GO:0005763">
    <property type="term" value="C:mitochondrial small ribosomal subunit"/>
    <property type="evidence" value="ECO:0007669"/>
    <property type="project" value="TreeGrafter"/>
</dbReference>
<sequence>MSTDVIRRFARCRRDLFVRQQVIRKEVTRQALRYITRNETLPTRIRQQAQLAINAYSRHARPASIMNRCTEAGRSRGVFREHRLCRFQFRMKALNGELPGVKKAVW</sequence>
<evidence type="ECO:0000313" key="4">
    <source>
        <dbReference type="EMBL" id="CAG8624727.1"/>
    </source>
</evidence>
<dbReference type="InterPro" id="IPR001209">
    <property type="entry name" value="Ribosomal_uS14"/>
</dbReference>
<name>A0A9N9GTP8_9GLOM</name>
<organism evidence="4 5">
    <name type="scientific">Ambispora leptoticha</name>
    <dbReference type="NCBI Taxonomy" id="144679"/>
    <lineage>
        <taxon>Eukaryota</taxon>
        <taxon>Fungi</taxon>
        <taxon>Fungi incertae sedis</taxon>
        <taxon>Mucoromycota</taxon>
        <taxon>Glomeromycotina</taxon>
        <taxon>Glomeromycetes</taxon>
        <taxon>Archaeosporales</taxon>
        <taxon>Ambisporaceae</taxon>
        <taxon>Ambispora</taxon>
    </lineage>
</organism>
<proteinExistence type="inferred from homology"/>
<accession>A0A9N9GTP8</accession>
<dbReference type="Proteomes" id="UP000789508">
    <property type="component" value="Unassembled WGS sequence"/>
</dbReference>
<evidence type="ECO:0000256" key="3">
    <source>
        <dbReference type="ARBA" id="ARBA00023274"/>
    </source>
</evidence>
<comment type="caution">
    <text evidence="4">The sequence shown here is derived from an EMBL/GenBank/DDBJ whole genome shotgun (WGS) entry which is preliminary data.</text>
</comment>
<evidence type="ECO:0000256" key="2">
    <source>
        <dbReference type="ARBA" id="ARBA00022980"/>
    </source>
</evidence>
<dbReference type="GO" id="GO:0006412">
    <property type="term" value="P:translation"/>
    <property type="evidence" value="ECO:0007669"/>
    <property type="project" value="InterPro"/>
</dbReference>
<dbReference type="PANTHER" id="PTHR19836">
    <property type="entry name" value="30S RIBOSOMAL PROTEIN S14"/>
    <property type="match status" value="1"/>
</dbReference>
<dbReference type="Gene3D" id="1.10.287.1480">
    <property type="match status" value="1"/>
</dbReference>
<dbReference type="OrthoDB" id="413436at2759"/>
<comment type="similarity">
    <text evidence="1">Belongs to the universal ribosomal protein uS14 family.</text>
</comment>
<dbReference type="Pfam" id="PF00253">
    <property type="entry name" value="Ribosomal_S14"/>
    <property type="match status" value="1"/>
</dbReference>